<dbReference type="GO" id="GO:0005783">
    <property type="term" value="C:endoplasmic reticulum"/>
    <property type="evidence" value="ECO:0007669"/>
    <property type="project" value="TreeGrafter"/>
</dbReference>
<dbReference type="EMBL" id="CP002503">
    <property type="protein sequence ID" value="AET41078.1"/>
    <property type="molecule type" value="Genomic_DNA"/>
</dbReference>
<dbReference type="PANTHER" id="PTHR28026:SF9">
    <property type="entry name" value="2-HYDROXY-PALMITIC ACID DIOXYGENASE MPO1"/>
    <property type="match status" value="1"/>
</dbReference>
<dbReference type="HOGENOM" id="CLU_081702_1_1_1"/>
<dbReference type="InterPro" id="IPR009305">
    <property type="entry name" value="Mpo1-like"/>
</dbReference>
<feature type="transmembrane region" description="Helical" evidence="1">
    <location>
        <begin position="20"/>
        <end position="44"/>
    </location>
</feature>
<reference evidence="3" key="1">
    <citation type="journal article" date="2012" name="G3 (Bethesda)">
        <title>Pichia sorbitophila, an interspecies yeast hybrid reveals early steps of genome resolution following polyploidization.</title>
        <authorList>
            <person name="Leh Louis V."/>
            <person name="Despons L."/>
            <person name="Friedrich A."/>
            <person name="Martin T."/>
            <person name="Durrens P."/>
            <person name="Casaregola S."/>
            <person name="Neuveglise C."/>
            <person name="Fairhead C."/>
            <person name="Marck C."/>
            <person name="Cruz J.A."/>
            <person name="Straub M.L."/>
            <person name="Kugler V."/>
            <person name="Sacerdot C."/>
            <person name="Uzunov Z."/>
            <person name="Thierry A."/>
            <person name="Weiss S."/>
            <person name="Bleykasten C."/>
            <person name="De Montigny J."/>
            <person name="Jacques N."/>
            <person name="Jung P."/>
            <person name="Lemaire M."/>
            <person name="Mallet S."/>
            <person name="Morel G."/>
            <person name="Richard G.F."/>
            <person name="Sarkar A."/>
            <person name="Savel G."/>
            <person name="Schacherer J."/>
            <person name="Seret M.L."/>
            <person name="Talla E."/>
            <person name="Samson G."/>
            <person name="Jubin C."/>
            <person name="Poulain J."/>
            <person name="Vacherie B."/>
            <person name="Barbe V."/>
            <person name="Pelletier E."/>
            <person name="Sherman D.J."/>
            <person name="Westhof E."/>
            <person name="Weissenbach J."/>
            <person name="Baret P.V."/>
            <person name="Wincker P."/>
            <person name="Gaillardin C."/>
            <person name="Dujon B."/>
            <person name="Souciet J.L."/>
        </authorList>
    </citation>
    <scope>NUCLEOTIDE SEQUENCE [LARGE SCALE GENOMIC DNA]</scope>
    <source>
        <strain evidence="3">CBS 270.75 / DBVPG 7215 / KCTC 17166 / NRRL Y-17582</strain>
    </source>
</reference>
<dbReference type="KEGG" id="erc:Ecym_7232"/>
<dbReference type="GO" id="GO:0001561">
    <property type="term" value="P:fatty acid alpha-oxidation"/>
    <property type="evidence" value="ECO:0007669"/>
    <property type="project" value="EnsemblFungi"/>
</dbReference>
<dbReference type="GO" id="GO:0046521">
    <property type="term" value="P:sphingoid catabolic process"/>
    <property type="evidence" value="ECO:0007669"/>
    <property type="project" value="EnsemblFungi"/>
</dbReference>
<feature type="transmembrane region" description="Helical" evidence="1">
    <location>
        <begin position="56"/>
        <end position="79"/>
    </location>
</feature>
<evidence type="ECO:0000313" key="3">
    <source>
        <dbReference type="Proteomes" id="UP000006790"/>
    </source>
</evidence>
<feature type="transmembrane region" description="Helical" evidence="1">
    <location>
        <begin position="126"/>
        <end position="147"/>
    </location>
</feature>
<keyword evidence="1" id="KW-1133">Transmembrane helix</keyword>
<keyword evidence="3" id="KW-1185">Reference proteome</keyword>
<dbReference type="Proteomes" id="UP000006790">
    <property type="component" value="Chromosome 7"/>
</dbReference>
<dbReference type="GeneID" id="11469503"/>
<dbReference type="PANTHER" id="PTHR28026">
    <property type="entry name" value="DUF962 DOMAIN PROTEIN (AFU_ORTHOLOGUE AFUA_8G05310)"/>
    <property type="match status" value="1"/>
</dbReference>
<dbReference type="eggNOG" id="KOG3292">
    <property type="taxonomic scope" value="Eukaryota"/>
</dbReference>
<accession>G8JW63</accession>
<dbReference type="AlphaFoldDB" id="G8JW63"/>
<protein>
    <recommendedName>
        <fullName evidence="4">DUF962 domain protein</fullName>
    </recommendedName>
</protein>
<dbReference type="InParanoid" id="G8JW63"/>
<dbReference type="OMA" id="ETHFAFY"/>
<evidence type="ECO:0000313" key="2">
    <source>
        <dbReference type="EMBL" id="AET41078.1"/>
    </source>
</evidence>
<dbReference type="Pfam" id="PF06127">
    <property type="entry name" value="Mpo1-like"/>
    <property type="match status" value="1"/>
</dbReference>
<sequence>MRAQLKDDLLFYRAYHQNKYNVLLHMICVPVVLFQTLRLLSFVVNWRFGFTELTVAIYSIFYLYLHIPVGVISTILLIGSDYAIRSGLVATSVKVTWISWVVTWLLQFLSHSVFEGRKPALFDSFFQSLFTAPFFVLFEYLFLLGFYRELRIELDETFDTKLIQDDEETASA</sequence>
<gene>
    <name evidence="2" type="ordered locus">Ecym_7232</name>
</gene>
<proteinExistence type="predicted"/>
<dbReference type="OrthoDB" id="2124888at2759"/>
<organism evidence="2 3">
    <name type="scientific">Eremothecium cymbalariae (strain CBS 270.75 / DBVPG 7215 / KCTC 17166 / NRRL Y-17582)</name>
    <name type="common">Yeast</name>
    <dbReference type="NCBI Taxonomy" id="931890"/>
    <lineage>
        <taxon>Eukaryota</taxon>
        <taxon>Fungi</taxon>
        <taxon>Dikarya</taxon>
        <taxon>Ascomycota</taxon>
        <taxon>Saccharomycotina</taxon>
        <taxon>Saccharomycetes</taxon>
        <taxon>Saccharomycetales</taxon>
        <taxon>Saccharomycetaceae</taxon>
        <taxon>Eremothecium</taxon>
    </lineage>
</organism>
<dbReference type="FunCoup" id="G8JW63">
    <property type="interactions" value="140"/>
</dbReference>
<feature type="transmembrane region" description="Helical" evidence="1">
    <location>
        <begin position="86"/>
        <end position="106"/>
    </location>
</feature>
<dbReference type="GO" id="GO:0102672">
    <property type="term" value="F:fatty acid alpha-dioxygenase activity"/>
    <property type="evidence" value="ECO:0007669"/>
    <property type="project" value="EnsemblFungi"/>
</dbReference>
<evidence type="ECO:0008006" key="4">
    <source>
        <dbReference type="Google" id="ProtNLM"/>
    </source>
</evidence>
<dbReference type="GO" id="GO:0016020">
    <property type="term" value="C:membrane"/>
    <property type="evidence" value="ECO:0007669"/>
    <property type="project" value="GOC"/>
</dbReference>
<evidence type="ECO:0000256" key="1">
    <source>
        <dbReference type="SAM" id="Phobius"/>
    </source>
</evidence>
<keyword evidence="1" id="KW-0812">Transmembrane</keyword>
<keyword evidence="1" id="KW-0472">Membrane</keyword>
<name>G8JW63_ERECY</name>
<dbReference type="RefSeq" id="XP_003647895.1">
    <property type="nucleotide sequence ID" value="XM_003647847.1"/>
</dbReference>